<feature type="domain" description="Aminoacyl-tRNA synthetase class Ia" evidence="11">
    <location>
        <begin position="20"/>
        <end position="621"/>
    </location>
</feature>
<evidence type="ECO:0000256" key="2">
    <source>
        <dbReference type="ARBA" id="ARBA00022490"/>
    </source>
</evidence>
<dbReference type="GO" id="GO:0004822">
    <property type="term" value="F:isoleucine-tRNA ligase activity"/>
    <property type="evidence" value="ECO:0007669"/>
    <property type="project" value="UniProtKB-EC"/>
</dbReference>
<evidence type="ECO:0000256" key="7">
    <source>
        <dbReference type="ARBA" id="ARBA00023146"/>
    </source>
</evidence>
<dbReference type="CDD" id="cd07961">
    <property type="entry name" value="Anticodon_Ia_Ile_ABEc"/>
    <property type="match status" value="1"/>
</dbReference>
<comment type="similarity">
    <text evidence="1 10">Belongs to the class-I aminoacyl-tRNA synthetase family. IleS type 2 subfamily.</text>
</comment>
<keyword evidence="6 10" id="KW-0648">Protein biosynthesis</keyword>
<dbReference type="NCBIfam" id="TIGR00392">
    <property type="entry name" value="ileS"/>
    <property type="match status" value="1"/>
</dbReference>
<evidence type="ECO:0000313" key="13">
    <source>
        <dbReference type="EMBL" id="MBP1917779.1"/>
    </source>
</evidence>
<dbReference type="InterPro" id="IPR002300">
    <property type="entry name" value="aa-tRNA-synth_Ia"/>
</dbReference>
<feature type="binding site" evidence="10">
    <location>
        <position position="594"/>
    </location>
    <ligand>
        <name>ATP</name>
        <dbReference type="ChEBI" id="CHEBI:30616"/>
    </ligand>
</feature>
<protein>
    <recommendedName>
        <fullName evidence="10">Isoleucine--tRNA ligase</fullName>
        <ecNumber evidence="10">6.1.1.5</ecNumber>
    </recommendedName>
    <alternativeName>
        <fullName evidence="10">Isoleucyl-tRNA synthetase</fullName>
        <shortName evidence="10">IleRS</shortName>
    </alternativeName>
</protein>
<feature type="short sequence motif" description="'HIGH' region" evidence="10">
    <location>
        <begin position="48"/>
        <end position="58"/>
    </location>
</feature>
<dbReference type="InterPro" id="IPR009080">
    <property type="entry name" value="tRNAsynth_Ia_anticodon-bd"/>
</dbReference>
<dbReference type="InterPro" id="IPR001412">
    <property type="entry name" value="aa-tRNA-synth_I_CS"/>
</dbReference>
<feature type="domain" description="Methionyl/Valyl/Leucyl/Isoleucyl-tRNA synthetase anticodon-binding" evidence="12">
    <location>
        <begin position="677"/>
        <end position="828"/>
    </location>
</feature>
<comment type="domain">
    <text evidence="10">IleRS has two distinct active sites: one for aminoacylation and one for editing. The misactivated valine is translocated from the active site to the editing site, which sterically excludes the correctly activated isoleucine. The single editing site contains two valyl binding pockets, one specific for each substrate (Val-AMP or Val-tRNA(Ile)).</text>
</comment>
<comment type="subcellular location">
    <subcellularLocation>
        <location evidence="10">Cytoplasm</location>
    </subcellularLocation>
</comment>
<dbReference type="RefSeq" id="WP_209458019.1">
    <property type="nucleotide sequence ID" value="NZ_JAGGKC010000001.1"/>
</dbReference>
<sequence length="1038" mass="118903">MYKKVDGSKTFTSMEKNVRDLWKEKDIINKSYALNPDGETFTFYDGPPTANGKPHVGHVLTRVVKDLIPRYKSMKGYQVLRKAGWDTHGLPVELEVEKKLGISGKQDIEAFGVENFIKECKESVFKYVGMWKEMSDMVGFWVDMDNPYVTFDNNYIESEWWALKTMWESDLLYKGFKVMPYCPRCGTGLSSHEVAQGYKDVRDTTAIAKFKLKGEDNKYILAWTTTPWTLPSNAALALNKNFTYAEVKVGDEILILAKELIGTVLKDLEHEVVREFLGEELLGKDYEQLIPFHTPEKRAFFVIHGDFVTLSDGTGIVHIAPAYGEDDYNVGMRNNVPFIHLVDAEGKFVQEVTPFAGMNVKKADPEILHWLEHENKLFSTDKYLHSYPHCWRCDTPLLYYPKDSWFIRMSSLRNELMENSDSVNWYPDNIRTGRMGKFLENVIDWSLSRDRYWGTPLPIWECSCGHRECIGGIQELKEKGIDVPENIELHKPYIDEVFLKCEKCGGTMKRTHEVIDAWFDSGSMPFAQWHYPFENKEIFEKNFPAQFISEAVDQTRGWFYTLLAISTALFGKSSFQNCIVLGHVLDKKGIKMSKHKGNVVEPMKILEEIGADATRWHFLTASAPWLPVRFSEEDVAESQRKFISTYFNVYSFYVLYAELDNFNPLEYREFQSENIMDKWILSKLNSLVKGVEEHMDSYDITGAALMIEDFTDELSNWYVRRNRARFWSDRLTEDKIGAYTTLYEVLVTLTKVAAPFIPFLTEEVYQNLVRGLDQDSPESVHLTNFPSCIEACVDKELEKQMDLAYSLVKLGRSARNAANIKNRQPLSSMLISEKELPEYYGDIIKDELNVKEVVLGADLSKYVNYEIKPNLPVLGKAFGKLIPGIKAEIAKMDQMKLARRVDKGETVEITVSGTEIGLSSENLLVTMQGLGGFAFSGEGELGVVLDTNITDELREEGNVREVISKIQTMRKEKGFEVADKIVLYVSGNELIEDIIRKNSEHIMRETLTLDIRFGEEEESQEANINGEKLMMGAKVAAK</sequence>
<evidence type="ECO:0000256" key="5">
    <source>
        <dbReference type="ARBA" id="ARBA00022840"/>
    </source>
</evidence>
<keyword evidence="5 10" id="KW-0067">ATP-binding</keyword>
<dbReference type="EC" id="6.1.1.5" evidence="10"/>
<dbReference type="InterPro" id="IPR002301">
    <property type="entry name" value="Ile-tRNA-ligase"/>
</dbReference>
<dbReference type="Gene3D" id="1.10.730.10">
    <property type="entry name" value="Isoleucyl-tRNA Synthetase, Domain 1"/>
    <property type="match status" value="1"/>
</dbReference>
<dbReference type="PANTHER" id="PTHR42780">
    <property type="entry name" value="SOLEUCYL-TRNA SYNTHETASE"/>
    <property type="match status" value="1"/>
</dbReference>
<evidence type="ECO:0000256" key="1">
    <source>
        <dbReference type="ARBA" id="ARBA00007078"/>
    </source>
</evidence>
<keyword evidence="10" id="KW-0479">Metal-binding</keyword>
<evidence type="ECO:0000256" key="9">
    <source>
        <dbReference type="ARBA" id="ARBA00048359"/>
    </source>
</evidence>
<evidence type="ECO:0000256" key="10">
    <source>
        <dbReference type="HAMAP-Rule" id="MF_02003"/>
    </source>
</evidence>
<dbReference type="CDD" id="cd00818">
    <property type="entry name" value="IleRS_core"/>
    <property type="match status" value="1"/>
</dbReference>
<dbReference type="SUPFAM" id="SSF50677">
    <property type="entry name" value="ValRS/IleRS/LeuRS editing domain"/>
    <property type="match status" value="1"/>
</dbReference>
<reference evidence="13 14" key="1">
    <citation type="submission" date="2021-03" db="EMBL/GenBank/DDBJ databases">
        <title>Genomic Encyclopedia of Type Strains, Phase IV (KMG-IV): sequencing the most valuable type-strain genomes for metagenomic binning, comparative biology and taxonomic classification.</title>
        <authorList>
            <person name="Goeker M."/>
        </authorList>
    </citation>
    <scope>NUCLEOTIDE SEQUENCE [LARGE SCALE GENOMIC DNA]</scope>
    <source>
        <strain evidence="13 14">DSM 6139</strain>
    </source>
</reference>
<dbReference type="InterPro" id="IPR023586">
    <property type="entry name" value="Ile-tRNA-ligase_type2"/>
</dbReference>
<organism evidence="13 14">
    <name type="scientific">Youngiibacter multivorans</name>
    <dbReference type="NCBI Taxonomy" id="937251"/>
    <lineage>
        <taxon>Bacteria</taxon>
        <taxon>Bacillati</taxon>
        <taxon>Bacillota</taxon>
        <taxon>Clostridia</taxon>
        <taxon>Eubacteriales</taxon>
        <taxon>Clostridiaceae</taxon>
        <taxon>Youngiibacter</taxon>
    </lineage>
</organism>
<dbReference type="InterPro" id="IPR009008">
    <property type="entry name" value="Val/Leu/Ile-tRNA-synth_edit"/>
</dbReference>
<dbReference type="InterPro" id="IPR014729">
    <property type="entry name" value="Rossmann-like_a/b/a_fold"/>
</dbReference>
<evidence type="ECO:0000256" key="3">
    <source>
        <dbReference type="ARBA" id="ARBA00022598"/>
    </source>
</evidence>
<accession>A0ABS4FZS2</accession>
<keyword evidence="3 10" id="KW-0436">Ligase</keyword>
<comment type="function">
    <text evidence="8 10">Catalyzes the attachment of isoleucine to tRNA(Ile). As IleRS can inadvertently accommodate and process structurally similar amino acids such as valine, to avoid such errors it has two additional distinct tRNA(Ile)-dependent editing activities. One activity is designated as 'pretransfer' editing and involves the hydrolysis of activated Val-AMP. The other activity is designated 'posttransfer' editing and involves deacylation of mischarged Val-tRNA(Ile).</text>
</comment>
<keyword evidence="14" id="KW-1185">Reference proteome</keyword>
<dbReference type="HAMAP" id="MF_02003">
    <property type="entry name" value="Ile_tRNA_synth_type2"/>
    <property type="match status" value="1"/>
</dbReference>
<evidence type="ECO:0000256" key="8">
    <source>
        <dbReference type="ARBA" id="ARBA00025217"/>
    </source>
</evidence>
<dbReference type="Pfam" id="PF08264">
    <property type="entry name" value="Anticodon_1"/>
    <property type="match status" value="1"/>
</dbReference>
<dbReference type="SUPFAM" id="SSF47323">
    <property type="entry name" value="Anticodon-binding domain of a subclass of class I aminoacyl-tRNA synthetases"/>
    <property type="match status" value="2"/>
</dbReference>
<dbReference type="InterPro" id="IPR013155">
    <property type="entry name" value="M/V/L/I-tRNA-synth_anticd-bd"/>
</dbReference>
<keyword evidence="2 10" id="KW-0963">Cytoplasm</keyword>
<keyword evidence="4 10" id="KW-0547">Nucleotide-binding</keyword>
<evidence type="ECO:0000259" key="12">
    <source>
        <dbReference type="Pfam" id="PF08264"/>
    </source>
</evidence>
<evidence type="ECO:0000313" key="14">
    <source>
        <dbReference type="Proteomes" id="UP001519271"/>
    </source>
</evidence>
<dbReference type="PANTHER" id="PTHR42780:SF1">
    <property type="entry name" value="ISOLEUCINE--TRNA LIGASE, CYTOPLASMIC"/>
    <property type="match status" value="1"/>
</dbReference>
<dbReference type="PROSITE" id="PS00178">
    <property type="entry name" value="AA_TRNA_LIGASE_I"/>
    <property type="match status" value="1"/>
</dbReference>
<dbReference type="Gene3D" id="3.40.50.620">
    <property type="entry name" value="HUPs"/>
    <property type="match status" value="2"/>
</dbReference>
<dbReference type="Pfam" id="PF00133">
    <property type="entry name" value="tRNA-synt_1"/>
    <property type="match status" value="1"/>
</dbReference>
<comment type="subunit">
    <text evidence="10">Monomer.</text>
</comment>
<evidence type="ECO:0000259" key="11">
    <source>
        <dbReference type="Pfam" id="PF00133"/>
    </source>
</evidence>
<dbReference type="Pfam" id="PF19302">
    <property type="entry name" value="DUF5915"/>
    <property type="match status" value="1"/>
</dbReference>
<dbReference type="Proteomes" id="UP001519271">
    <property type="component" value="Unassembled WGS sequence"/>
</dbReference>
<evidence type="ECO:0000256" key="4">
    <source>
        <dbReference type="ARBA" id="ARBA00022741"/>
    </source>
</evidence>
<comment type="caution">
    <text evidence="13">The sequence shown here is derived from an EMBL/GenBank/DDBJ whole genome shotgun (WGS) entry which is preliminary data.</text>
</comment>
<comment type="catalytic activity">
    <reaction evidence="9 10">
        <text>tRNA(Ile) + L-isoleucine + ATP = L-isoleucyl-tRNA(Ile) + AMP + diphosphate</text>
        <dbReference type="Rhea" id="RHEA:11060"/>
        <dbReference type="Rhea" id="RHEA-COMP:9666"/>
        <dbReference type="Rhea" id="RHEA-COMP:9695"/>
        <dbReference type="ChEBI" id="CHEBI:30616"/>
        <dbReference type="ChEBI" id="CHEBI:33019"/>
        <dbReference type="ChEBI" id="CHEBI:58045"/>
        <dbReference type="ChEBI" id="CHEBI:78442"/>
        <dbReference type="ChEBI" id="CHEBI:78528"/>
        <dbReference type="ChEBI" id="CHEBI:456215"/>
        <dbReference type="EC" id="6.1.1.5"/>
    </reaction>
</comment>
<feature type="short sequence motif" description="'KMSKS' region" evidence="10">
    <location>
        <begin position="591"/>
        <end position="595"/>
    </location>
</feature>
<comment type="cofactor">
    <cofactor evidence="10">
        <name>Zn(2+)</name>
        <dbReference type="ChEBI" id="CHEBI:29105"/>
    </cofactor>
</comment>
<name>A0ABS4FZS2_9CLOT</name>
<dbReference type="InterPro" id="IPR033709">
    <property type="entry name" value="Anticodon_Ile_ABEc"/>
</dbReference>
<proteinExistence type="inferred from homology"/>
<gene>
    <name evidence="10" type="primary">ileS</name>
    <name evidence="13" type="ORF">J2Z34_000242</name>
</gene>
<dbReference type="EMBL" id="JAGGKC010000001">
    <property type="protein sequence ID" value="MBP1917779.1"/>
    <property type="molecule type" value="Genomic_DNA"/>
</dbReference>
<keyword evidence="10" id="KW-0862">Zinc</keyword>
<evidence type="ECO:0000256" key="6">
    <source>
        <dbReference type="ARBA" id="ARBA00022917"/>
    </source>
</evidence>
<dbReference type="PRINTS" id="PR00984">
    <property type="entry name" value="TRNASYNTHILE"/>
</dbReference>
<keyword evidence="7 10" id="KW-0030">Aminoacyl-tRNA synthetase</keyword>
<dbReference type="SUPFAM" id="SSF52374">
    <property type="entry name" value="Nucleotidylyl transferase"/>
    <property type="match status" value="1"/>
</dbReference>